<comment type="caution">
    <text evidence="1">The sequence shown here is derived from an EMBL/GenBank/DDBJ whole genome shotgun (WGS) entry which is preliminary data.</text>
</comment>
<keyword evidence="2" id="KW-1185">Reference proteome</keyword>
<dbReference type="RefSeq" id="WP_175405204.1">
    <property type="nucleotide sequence ID" value="NZ_JAVDUG010000001.1"/>
</dbReference>
<reference evidence="1 2" key="1">
    <citation type="submission" date="2023-07" db="EMBL/GenBank/DDBJ databases">
        <title>Sorghum-associated microbial communities from plants grown in Nebraska, USA.</title>
        <authorList>
            <person name="Schachtman D."/>
        </authorList>
    </citation>
    <scope>NUCLEOTIDE SEQUENCE [LARGE SCALE GENOMIC DNA]</scope>
    <source>
        <strain evidence="1 2">BE143</strain>
    </source>
</reference>
<sequence length="50" mass="5813">MASFTPQKVVLLGFDKPNSENKQIQKYVDEFVGKLRFQTADLISSDQRFF</sequence>
<name>A0ABU1Q833_9BACL</name>
<dbReference type="Proteomes" id="UP001266807">
    <property type="component" value="Unassembled WGS sequence"/>
</dbReference>
<evidence type="ECO:0000313" key="1">
    <source>
        <dbReference type="EMBL" id="MDR6775794.1"/>
    </source>
</evidence>
<organism evidence="1 2">
    <name type="scientific">Paenibacillus peoriae</name>
    <dbReference type="NCBI Taxonomy" id="59893"/>
    <lineage>
        <taxon>Bacteria</taxon>
        <taxon>Bacillati</taxon>
        <taxon>Bacillota</taxon>
        <taxon>Bacilli</taxon>
        <taxon>Bacillales</taxon>
        <taxon>Paenibacillaceae</taxon>
        <taxon>Paenibacillus</taxon>
    </lineage>
</organism>
<evidence type="ECO:0000313" key="2">
    <source>
        <dbReference type="Proteomes" id="UP001266807"/>
    </source>
</evidence>
<gene>
    <name evidence="1" type="ORF">J2W98_000041</name>
</gene>
<protein>
    <submittedName>
        <fullName evidence="1">Uncharacterized protein</fullName>
    </submittedName>
</protein>
<proteinExistence type="predicted"/>
<accession>A0ABU1Q833</accession>
<dbReference type="EMBL" id="JAVDUG010000001">
    <property type="protein sequence ID" value="MDR6775794.1"/>
    <property type="molecule type" value="Genomic_DNA"/>
</dbReference>